<evidence type="ECO:0000259" key="1">
    <source>
        <dbReference type="SMART" id="SM00471"/>
    </source>
</evidence>
<reference evidence="2" key="1">
    <citation type="journal article" date="2021" name="PeerJ">
        <title>Extensive microbial diversity within the chicken gut microbiome revealed by metagenomics and culture.</title>
        <authorList>
            <person name="Gilroy R."/>
            <person name="Ravi A."/>
            <person name="Getino M."/>
            <person name="Pursley I."/>
            <person name="Horton D.L."/>
            <person name="Alikhan N.F."/>
            <person name="Baker D."/>
            <person name="Gharbi K."/>
            <person name="Hall N."/>
            <person name="Watson M."/>
            <person name="Adriaenssens E.M."/>
            <person name="Foster-Nyarko E."/>
            <person name="Jarju S."/>
            <person name="Secka A."/>
            <person name="Antonio M."/>
            <person name="Oren A."/>
            <person name="Chaudhuri R.R."/>
            <person name="La Ragione R."/>
            <person name="Hildebrand F."/>
            <person name="Pallen M.J."/>
        </authorList>
    </citation>
    <scope>NUCLEOTIDE SEQUENCE</scope>
    <source>
        <strain evidence="2">5933</strain>
    </source>
</reference>
<name>A0A9D2Q690_9FIRM</name>
<dbReference type="InterPro" id="IPR003607">
    <property type="entry name" value="HD/PDEase_dom"/>
</dbReference>
<dbReference type="SMART" id="SM00471">
    <property type="entry name" value="HDc"/>
    <property type="match status" value="1"/>
</dbReference>
<protein>
    <submittedName>
        <fullName evidence="2">HD domain-containing protein</fullName>
    </submittedName>
</protein>
<sequence>MNEICAKQALREAGQRNPGPWIGHSESVAQNAKLIAQRCGLDAQKAYVMGLLHDIGRREGVSGIKHIFDGYAYMLEMGEKEIARICLTHSFPLKDVQTYIGAYDCTEEELAFLRDFLEHTEQDDYDRLIQLCDAISLPEGACIMEKRLMDVALRHGLPEFSLDKWRAFLALKQYFDDKCGCNLYEFLPNVFKNSIGPLL</sequence>
<dbReference type="Pfam" id="PF01966">
    <property type="entry name" value="HD"/>
    <property type="match status" value="1"/>
</dbReference>
<organism evidence="2 3">
    <name type="scientific">Candidatus Ruthenibacterium merdavium</name>
    <dbReference type="NCBI Taxonomy" id="2838752"/>
    <lineage>
        <taxon>Bacteria</taxon>
        <taxon>Bacillati</taxon>
        <taxon>Bacillota</taxon>
        <taxon>Clostridia</taxon>
        <taxon>Eubacteriales</taxon>
        <taxon>Oscillospiraceae</taxon>
        <taxon>Ruthenibacterium</taxon>
    </lineage>
</organism>
<reference evidence="2" key="2">
    <citation type="submission" date="2021-04" db="EMBL/GenBank/DDBJ databases">
        <authorList>
            <person name="Gilroy R."/>
        </authorList>
    </citation>
    <scope>NUCLEOTIDE SEQUENCE</scope>
    <source>
        <strain evidence="2">5933</strain>
    </source>
</reference>
<comment type="caution">
    <text evidence="2">The sequence shown here is derived from an EMBL/GenBank/DDBJ whole genome shotgun (WGS) entry which is preliminary data.</text>
</comment>
<dbReference type="SUPFAM" id="SSF109604">
    <property type="entry name" value="HD-domain/PDEase-like"/>
    <property type="match status" value="1"/>
</dbReference>
<dbReference type="EMBL" id="DWWA01000025">
    <property type="protein sequence ID" value="HJC72185.1"/>
    <property type="molecule type" value="Genomic_DNA"/>
</dbReference>
<proteinExistence type="predicted"/>
<gene>
    <name evidence="2" type="ORF">H9698_05260</name>
</gene>
<feature type="domain" description="HD/PDEase" evidence="1">
    <location>
        <begin position="17"/>
        <end position="147"/>
    </location>
</feature>
<dbReference type="Gene3D" id="1.10.3210.10">
    <property type="entry name" value="Hypothetical protein af1432"/>
    <property type="match status" value="1"/>
</dbReference>
<evidence type="ECO:0000313" key="3">
    <source>
        <dbReference type="Proteomes" id="UP000823918"/>
    </source>
</evidence>
<accession>A0A9D2Q690</accession>
<dbReference type="Proteomes" id="UP000823918">
    <property type="component" value="Unassembled WGS sequence"/>
</dbReference>
<dbReference type="CDD" id="cd00077">
    <property type="entry name" value="HDc"/>
    <property type="match status" value="1"/>
</dbReference>
<evidence type="ECO:0000313" key="2">
    <source>
        <dbReference type="EMBL" id="HJC72185.1"/>
    </source>
</evidence>
<dbReference type="AlphaFoldDB" id="A0A9D2Q690"/>
<dbReference type="InterPro" id="IPR006674">
    <property type="entry name" value="HD_domain"/>
</dbReference>